<evidence type="ECO:0000256" key="1">
    <source>
        <dbReference type="RuleBase" id="RU363044"/>
    </source>
</evidence>
<keyword evidence="4" id="KW-1185">Reference proteome</keyword>
<dbReference type="KEGG" id="dzi:111281549"/>
<dbReference type="GO" id="GO:0006281">
    <property type="term" value="P:DNA repair"/>
    <property type="evidence" value="ECO:0007669"/>
    <property type="project" value="UniProtKB-KW"/>
</dbReference>
<evidence type="ECO:0000313" key="5">
    <source>
        <dbReference type="RefSeq" id="XP_022725009.1"/>
    </source>
</evidence>
<keyword evidence="1" id="KW-0227">DNA damage</keyword>
<dbReference type="Pfam" id="PF05970">
    <property type="entry name" value="PIF1"/>
    <property type="match status" value="1"/>
</dbReference>
<organism evidence="4 5">
    <name type="scientific">Durio zibethinus</name>
    <name type="common">Durian</name>
    <dbReference type="NCBI Taxonomy" id="66656"/>
    <lineage>
        <taxon>Eukaryota</taxon>
        <taxon>Viridiplantae</taxon>
        <taxon>Streptophyta</taxon>
        <taxon>Embryophyta</taxon>
        <taxon>Tracheophyta</taxon>
        <taxon>Spermatophyta</taxon>
        <taxon>Magnoliopsida</taxon>
        <taxon>eudicotyledons</taxon>
        <taxon>Gunneridae</taxon>
        <taxon>Pentapetalae</taxon>
        <taxon>rosids</taxon>
        <taxon>malvids</taxon>
        <taxon>Malvales</taxon>
        <taxon>Malvaceae</taxon>
        <taxon>Helicteroideae</taxon>
        <taxon>Durio</taxon>
    </lineage>
</organism>
<dbReference type="PANTHER" id="PTHR10492">
    <property type="match status" value="1"/>
</dbReference>
<evidence type="ECO:0000259" key="2">
    <source>
        <dbReference type="Pfam" id="PF05970"/>
    </source>
</evidence>
<comment type="similarity">
    <text evidence="1">Belongs to the helicase family.</text>
</comment>
<evidence type="ECO:0000259" key="3">
    <source>
        <dbReference type="Pfam" id="PF21530"/>
    </source>
</evidence>
<dbReference type="AlphaFoldDB" id="A0A6P5X9E9"/>
<dbReference type="Proteomes" id="UP000515121">
    <property type="component" value="Unplaced"/>
</dbReference>
<comment type="cofactor">
    <cofactor evidence="1">
        <name>Mg(2+)</name>
        <dbReference type="ChEBI" id="CHEBI:18420"/>
    </cofactor>
</comment>
<dbReference type="GO" id="GO:0016787">
    <property type="term" value="F:hydrolase activity"/>
    <property type="evidence" value="ECO:0007669"/>
    <property type="project" value="UniProtKB-KW"/>
</dbReference>
<name>A0A6P5X9E9_DURZI</name>
<dbReference type="OrthoDB" id="1930718at2759"/>
<dbReference type="GeneID" id="111281549"/>
<keyword evidence="1" id="KW-0347">Helicase</keyword>
<feature type="domain" description="DNA helicase Pif1-like 2B" evidence="3">
    <location>
        <begin position="182"/>
        <end position="218"/>
    </location>
</feature>
<dbReference type="PANTHER" id="PTHR10492:SF57">
    <property type="entry name" value="ATP-DEPENDENT DNA HELICASE"/>
    <property type="match status" value="1"/>
</dbReference>
<keyword evidence="1" id="KW-0547">Nucleotide-binding</keyword>
<dbReference type="InterPro" id="IPR010285">
    <property type="entry name" value="DNA_helicase_pif1-like_DEAD"/>
</dbReference>
<reference evidence="5" key="1">
    <citation type="submission" date="2025-08" db="UniProtKB">
        <authorList>
            <consortium name="RefSeq"/>
        </authorList>
    </citation>
    <scope>IDENTIFICATION</scope>
    <source>
        <tissue evidence="5">Fruit stalk</tissue>
    </source>
</reference>
<dbReference type="GO" id="GO:0043139">
    <property type="term" value="F:5'-3' DNA helicase activity"/>
    <property type="evidence" value="ECO:0007669"/>
    <property type="project" value="UniProtKB-EC"/>
</dbReference>
<comment type="catalytic activity">
    <reaction evidence="1">
        <text>ATP + H2O = ADP + phosphate + H(+)</text>
        <dbReference type="Rhea" id="RHEA:13065"/>
        <dbReference type="ChEBI" id="CHEBI:15377"/>
        <dbReference type="ChEBI" id="CHEBI:15378"/>
        <dbReference type="ChEBI" id="CHEBI:30616"/>
        <dbReference type="ChEBI" id="CHEBI:43474"/>
        <dbReference type="ChEBI" id="CHEBI:456216"/>
        <dbReference type="EC" id="5.6.2.3"/>
    </reaction>
</comment>
<dbReference type="RefSeq" id="XP_022725009.1">
    <property type="nucleotide sequence ID" value="XM_022869274.1"/>
</dbReference>
<dbReference type="InterPro" id="IPR049163">
    <property type="entry name" value="Pif1-like_2B_dom"/>
</dbReference>
<keyword evidence="1" id="KW-0067">ATP-binding</keyword>
<protein>
    <recommendedName>
        <fullName evidence="1">ATP-dependent DNA helicase</fullName>
        <ecNumber evidence="1">5.6.2.3</ecNumber>
    </recommendedName>
</protein>
<accession>A0A6P5X9E9</accession>
<dbReference type="GO" id="GO:0005524">
    <property type="term" value="F:ATP binding"/>
    <property type="evidence" value="ECO:0007669"/>
    <property type="project" value="UniProtKB-KW"/>
</dbReference>
<dbReference type="GO" id="GO:0000723">
    <property type="term" value="P:telomere maintenance"/>
    <property type="evidence" value="ECO:0007669"/>
    <property type="project" value="InterPro"/>
</dbReference>
<gene>
    <name evidence="5" type="primary">LOC111281549</name>
</gene>
<proteinExistence type="inferred from homology"/>
<dbReference type="Pfam" id="PF21530">
    <property type="entry name" value="Pif1_2B_dom"/>
    <property type="match status" value="1"/>
</dbReference>
<feature type="domain" description="DNA helicase Pif1-like DEAD-box helicase" evidence="2">
    <location>
        <begin position="61"/>
        <end position="117"/>
    </location>
</feature>
<keyword evidence="1" id="KW-0378">Hydrolase</keyword>
<dbReference type="EC" id="5.6.2.3" evidence="1"/>
<dbReference type="GO" id="GO:0006310">
    <property type="term" value="P:DNA recombination"/>
    <property type="evidence" value="ECO:0007669"/>
    <property type="project" value="UniProtKB-KW"/>
</dbReference>
<keyword evidence="1" id="KW-0234">DNA repair</keyword>
<evidence type="ECO:0000313" key="4">
    <source>
        <dbReference type="Proteomes" id="UP000515121"/>
    </source>
</evidence>
<sequence>MDLALNREAMDRTSYEKLRIVNGIMYLTFQLACYAVELLGNDNEWQDALVQASQLASASEIRGYVFYQWTRRNKKLFLRQTFTAKLRSIGQIILVITSSGIASLLLPGGQTAHSRTKTLMMHRNYFEALDKTLRDINSNNDPYARSKCFNEKIVILDGNFKQVLLLMKGRTRKDIVNASIRITNHELKLKIGYVIMLLKNINQTLGLCNGTRLIITQLALSVIEGGNNFLSNCHM</sequence>
<keyword evidence="1" id="KW-0233">DNA recombination</keyword>